<sequence>MPTILHGYTISEEEFTQLGRHIVDDEFYETYMDDDEEPPYDAPTPLEMYFYYLHGLSKEDRAKAPLLFPIHLTPREKIEYERQLEENEATAVSPQRYLLVTHRSKLEPGGKVREAAAVESEGAKKMLDDFVALVLPNAPHVLSAKDFKLTGVPFVNPLAEVMTDCYYRVRMPTILHGYTLGEEEFYRLGRHLIDDKFYKTFMVEGPVDEDTDEDTDEDMDEATPLDMYFYYIGGLPMEERARAPRLFPIDLTPKEETEYERQLEDNEATAVSPQRYLLVTHRSKLEPSGKVRKAACVESERAKKILDDFVALVVPDAPNVLSAKDFKWAHVPRSSVICGSGDLLDHFPFIR</sequence>
<reference evidence="1 2" key="1">
    <citation type="journal article" date="2015" name="Fungal Genet. Biol.">
        <title>Evolution of novel wood decay mechanisms in Agaricales revealed by the genome sequences of Fistulina hepatica and Cylindrobasidium torrendii.</title>
        <authorList>
            <person name="Floudas D."/>
            <person name="Held B.W."/>
            <person name="Riley R."/>
            <person name="Nagy L.G."/>
            <person name="Koehler G."/>
            <person name="Ransdell A.S."/>
            <person name="Younus H."/>
            <person name="Chow J."/>
            <person name="Chiniquy J."/>
            <person name="Lipzen A."/>
            <person name="Tritt A."/>
            <person name="Sun H."/>
            <person name="Haridas S."/>
            <person name="LaButti K."/>
            <person name="Ohm R.A."/>
            <person name="Kues U."/>
            <person name="Blanchette R.A."/>
            <person name="Grigoriev I.V."/>
            <person name="Minto R.E."/>
            <person name="Hibbett D.S."/>
        </authorList>
    </citation>
    <scope>NUCLEOTIDE SEQUENCE [LARGE SCALE GENOMIC DNA]</scope>
    <source>
        <strain evidence="1 2">ATCC 64428</strain>
    </source>
</reference>
<gene>
    <name evidence="1" type="ORF">FISHEDRAFT_78818</name>
</gene>
<protein>
    <submittedName>
        <fullName evidence="1">Uncharacterized protein</fullName>
    </submittedName>
</protein>
<dbReference type="AlphaFoldDB" id="A0A0D7A062"/>
<evidence type="ECO:0000313" key="1">
    <source>
        <dbReference type="EMBL" id="KIY43165.1"/>
    </source>
</evidence>
<name>A0A0D7A062_9AGAR</name>
<dbReference type="EMBL" id="KN882117">
    <property type="protein sequence ID" value="KIY43165.1"/>
    <property type="molecule type" value="Genomic_DNA"/>
</dbReference>
<evidence type="ECO:0000313" key="2">
    <source>
        <dbReference type="Proteomes" id="UP000054144"/>
    </source>
</evidence>
<organism evidence="1 2">
    <name type="scientific">Fistulina hepatica ATCC 64428</name>
    <dbReference type="NCBI Taxonomy" id="1128425"/>
    <lineage>
        <taxon>Eukaryota</taxon>
        <taxon>Fungi</taxon>
        <taxon>Dikarya</taxon>
        <taxon>Basidiomycota</taxon>
        <taxon>Agaricomycotina</taxon>
        <taxon>Agaricomycetes</taxon>
        <taxon>Agaricomycetidae</taxon>
        <taxon>Agaricales</taxon>
        <taxon>Fistulinaceae</taxon>
        <taxon>Fistulina</taxon>
    </lineage>
</organism>
<keyword evidence="2" id="KW-1185">Reference proteome</keyword>
<accession>A0A0D7A062</accession>
<proteinExistence type="predicted"/>
<dbReference type="Proteomes" id="UP000054144">
    <property type="component" value="Unassembled WGS sequence"/>
</dbReference>